<name>A0ACC6A9V5_9BACI</name>
<accession>A0ACC6A9V5</accession>
<gene>
    <name evidence="1" type="ORF">M3215_18395</name>
</gene>
<keyword evidence="2" id="KW-1185">Reference proteome</keyword>
<comment type="caution">
    <text evidence="1">The sequence shown here is derived from an EMBL/GenBank/DDBJ whole genome shotgun (WGS) entry which is preliminary data.</text>
</comment>
<dbReference type="Proteomes" id="UP001202289">
    <property type="component" value="Unassembled WGS sequence"/>
</dbReference>
<evidence type="ECO:0000313" key="2">
    <source>
        <dbReference type="Proteomes" id="UP001202289"/>
    </source>
</evidence>
<reference evidence="1" key="1">
    <citation type="submission" date="2022-05" db="EMBL/GenBank/DDBJ databases">
        <title>Comparative Genomics of Spacecraft Associated Microbes.</title>
        <authorList>
            <person name="Tran M.T."/>
            <person name="Wright A."/>
            <person name="Seuylemezian A."/>
            <person name="Eisen J."/>
            <person name="Coil D."/>
        </authorList>
    </citation>
    <scope>NUCLEOTIDE SEQUENCE</scope>
    <source>
        <strain evidence="1">FAIRING 10M-2.2</strain>
    </source>
</reference>
<proteinExistence type="predicted"/>
<evidence type="ECO:0000313" key="1">
    <source>
        <dbReference type="EMBL" id="MCM3737699.1"/>
    </source>
</evidence>
<protein>
    <submittedName>
        <fullName evidence="1">Globin-coupled sensor protein</fullName>
    </submittedName>
</protein>
<organism evidence="1 2">
    <name type="scientific">Bacillus cytotoxicus</name>
    <dbReference type="NCBI Taxonomy" id="580165"/>
    <lineage>
        <taxon>Bacteria</taxon>
        <taxon>Bacillati</taxon>
        <taxon>Bacillota</taxon>
        <taxon>Bacilli</taxon>
        <taxon>Bacillales</taxon>
        <taxon>Bacillaceae</taxon>
        <taxon>Bacillus</taxon>
        <taxon>Bacillus cereus group</taxon>
    </lineage>
</organism>
<sequence length="432" mass="48881">MTILWRSKKETKSWLKQAERLHIEINVNNPDILSKVQMIRLNKSDLQMIKCIQPLIEQNIERLVDDFYNSIIEINELREIIQKHSSVDRLRNTLKVHLVELFNGKIDNHFLEKRLRVAKVHYHIGLKPAWYMGAFQNLQNSLINIISNTISTKEEVTTFITAITKILSLEQQIVLEAYEDENLKQRNKQYENAKTEIKGKILKTSLELVSLAEETNTSVERLIENSNTVNQMVIKSNEDSTMAQAFTKEGQQKINELVQNIQGISTNIENMNHSVTKLSEASSQITTVVKIVQNIADQTNLLALNSAIEAARAGEHGKGFSIVSEEVRKLAEETKNSVGKIQNLIHSSNEYTHHVIETLKQVNKTVLIGNETSSQANESFTKISESIYENVQKINLAKDQMDDLVVAIKEIGTATSGVTEAAEHLNETADLA</sequence>
<dbReference type="EMBL" id="JAMBOP010000027">
    <property type="protein sequence ID" value="MCM3737699.1"/>
    <property type="molecule type" value="Genomic_DNA"/>
</dbReference>